<feature type="domain" description="GmrSD restriction endonucleases N-terminal" evidence="1">
    <location>
        <begin position="14"/>
        <end position="212"/>
    </location>
</feature>
<dbReference type="InterPro" id="IPR004919">
    <property type="entry name" value="GmrSD_N"/>
</dbReference>
<sequence>MKENKIGLKPIGELLGMRFFIPSYQRGYRWVEQQVTDLLNDVNEFEPADGGFYCLQPLVVKKRKEDILSKIKNETESLEEIEQLLKGEWEVIDGQQRLTTIYIILSCLNGKDLYSLMYETRKDSANFLAEIDESVSHKNIDYHYIVLAKNTIQNWLSNKSYQDRRDFKEKLLSKVKFIWYESVDEDPIQVFTRLNIGKISLTNAELIKALFLNRSNFNMGDDGYIQLRQREIASEWDNIEYALQDDEFWLFLHNLKEKGYDRPTRIDFIFDLICKQNSLELDKEKLDAIGTDEYKTFRYFYGYFKSGNPDIVLCWKSVKKYYQVLKEWYNDLELYHYVGYLISWKPDIISLDVISSLVEEWSNRHDKGAFLSYLKSEIKEKVSNPILDKQYEEDGRNKRECRPILLFHNIQTVINQNYTQRNNGKYQAEAFYKFPFHLYKLENWDVEHINSNTENPEDDIETQKEWLLNVYLSADDDIQEKISTYFGMQDAEKQKIFFNEIKSTLPVQEEWSQMEKNRIWNYALLDSSTNRSYGNSIFSGKRRIIIGKDKGKLIPIPKLSKSGKLIIGEEFDAGSSFVPPCTKQVFLKYYSPTADHSNYWTKLDAEAYLEDIRECLKKLEE</sequence>
<dbReference type="PANTHER" id="PTHR35149:SF1">
    <property type="entry name" value="DUF5655 DOMAIN-CONTAINING PROTEIN"/>
    <property type="match status" value="1"/>
</dbReference>
<dbReference type="Proteomes" id="UP000594042">
    <property type="component" value="Chromosome"/>
</dbReference>
<evidence type="ECO:0000313" key="2">
    <source>
        <dbReference type="EMBL" id="BCI64799.1"/>
    </source>
</evidence>
<dbReference type="EMBL" id="AP023322">
    <property type="protein sequence ID" value="BCI64799.1"/>
    <property type="molecule type" value="Genomic_DNA"/>
</dbReference>
<dbReference type="RefSeq" id="WP_200755186.1">
    <property type="nucleotide sequence ID" value="NZ_AP023322.1"/>
</dbReference>
<accession>A0A7G1HYK7</accession>
<organism evidence="2 3">
    <name type="scientific">Coprobacter secundus subsp. similis</name>
    <dbReference type="NCBI Taxonomy" id="2751153"/>
    <lineage>
        <taxon>Bacteria</taxon>
        <taxon>Pseudomonadati</taxon>
        <taxon>Bacteroidota</taxon>
        <taxon>Bacteroidia</taxon>
        <taxon>Bacteroidales</taxon>
        <taxon>Barnesiellaceae</taxon>
        <taxon>Coprobacter</taxon>
    </lineage>
</organism>
<keyword evidence="3" id="KW-1185">Reference proteome</keyword>
<evidence type="ECO:0000259" key="1">
    <source>
        <dbReference type="Pfam" id="PF03235"/>
    </source>
</evidence>
<evidence type="ECO:0000313" key="3">
    <source>
        <dbReference type="Proteomes" id="UP000594042"/>
    </source>
</evidence>
<dbReference type="AlphaFoldDB" id="A0A7G1HYK7"/>
<dbReference type="Pfam" id="PF03235">
    <property type="entry name" value="GmrSD_N"/>
    <property type="match status" value="1"/>
</dbReference>
<proteinExistence type="predicted"/>
<name>A0A7G1HYK7_9BACT</name>
<dbReference type="KEGG" id="copr:Cop2CBH44_31520"/>
<gene>
    <name evidence="2" type="ORF">Cop2CBH44_31520</name>
</gene>
<protein>
    <recommendedName>
        <fullName evidence="1">GmrSD restriction endonucleases N-terminal domain-containing protein</fullName>
    </recommendedName>
</protein>
<dbReference type="PANTHER" id="PTHR35149">
    <property type="entry name" value="SLL5132 PROTEIN"/>
    <property type="match status" value="1"/>
</dbReference>
<reference evidence="3" key="1">
    <citation type="submission" date="2020-07" db="EMBL/GenBank/DDBJ databases">
        <title>Complete genome sequencing of Coprobacter sp. strain 2CBH44.</title>
        <authorList>
            <person name="Sakamoto M."/>
            <person name="Murakami T."/>
            <person name="Mori H."/>
        </authorList>
    </citation>
    <scope>NUCLEOTIDE SEQUENCE [LARGE SCALE GENOMIC DNA]</scope>
    <source>
        <strain evidence="3">2CBH44</strain>
    </source>
</reference>